<name>A0ABQ4YUY3_9ASTR</name>
<keyword evidence="2" id="KW-1185">Reference proteome</keyword>
<sequence length="278" mass="31826">MGAGQLMILEYLITKFNTHKTRSFPGHVLRSFPGHVLEHEGDMLTLMSARNFFFFSRTRSGKDSVLCVLNFVTMYSRIINCPASINGFQFARRREDIKLFVFAIENQLTYEIVACVLARPKRVHVPVMCVYSSTVEDWVIMQEAESSNYYGGDKVQDHRTMYLMNLPFGDAYYITMNKEEDMDQDFAHMVATSKVRMLKLENGNIAPKTTVVEGVEKVMPHTTAEEKAQKRLEVKARSTLMMGIPNEHQLKFNSIKDAKLLLEAVEKRFGENAATKKT</sequence>
<organism evidence="1 2">
    <name type="scientific">Tanacetum coccineum</name>
    <dbReference type="NCBI Taxonomy" id="301880"/>
    <lineage>
        <taxon>Eukaryota</taxon>
        <taxon>Viridiplantae</taxon>
        <taxon>Streptophyta</taxon>
        <taxon>Embryophyta</taxon>
        <taxon>Tracheophyta</taxon>
        <taxon>Spermatophyta</taxon>
        <taxon>Magnoliopsida</taxon>
        <taxon>eudicotyledons</taxon>
        <taxon>Gunneridae</taxon>
        <taxon>Pentapetalae</taxon>
        <taxon>asterids</taxon>
        <taxon>campanulids</taxon>
        <taxon>Asterales</taxon>
        <taxon>Asteraceae</taxon>
        <taxon>Asteroideae</taxon>
        <taxon>Anthemideae</taxon>
        <taxon>Anthemidinae</taxon>
        <taxon>Tanacetum</taxon>
    </lineage>
</organism>
<reference evidence="1" key="2">
    <citation type="submission" date="2022-01" db="EMBL/GenBank/DDBJ databases">
        <authorList>
            <person name="Yamashiro T."/>
            <person name="Shiraishi A."/>
            <person name="Satake H."/>
            <person name="Nakayama K."/>
        </authorList>
    </citation>
    <scope>NUCLEOTIDE SEQUENCE</scope>
</reference>
<reference evidence="1" key="1">
    <citation type="journal article" date="2022" name="Int. J. Mol. Sci.">
        <title>Draft Genome of Tanacetum Coccineum: Genomic Comparison of Closely Related Tanacetum-Family Plants.</title>
        <authorList>
            <person name="Yamashiro T."/>
            <person name="Shiraishi A."/>
            <person name="Nakayama K."/>
            <person name="Satake H."/>
        </authorList>
    </citation>
    <scope>NUCLEOTIDE SEQUENCE</scope>
</reference>
<dbReference type="EMBL" id="BQNB010010741">
    <property type="protein sequence ID" value="GJS81351.1"/>
    <property type="molecule type" value="Genomic_DNA"/>
</dbReference>
<protein>
    <submittedName>
        <fullName evidence="1">Uncharacterized protein</fullName>
    </submittedName>
</protein>
<dbReference type="Proteomes" id="UP001151760">
    <property type="component" value="Unassembled WGS sequence"/>
</dbReference>
<evidence type="ECO:0000313" key="1">
    <source>
        <dbReference type="EMBL" id="GJS81351.1"/>
    </source>
</evidence>
<comment type="caution">
    <text evidence="1">The sequence shown here is derived from an EMBL/GenBank/DDBJ whole genome shotgun (WGS) entry which is preliminary data.</text>
</comment>
<proteinExistence type="predicted"/>
<gene>
    <name evidence="1" type="ORF">Tco_0747892</name>
</gene>
<accession>A0ABQ4YUY3</accession>
<evidence type="ECO:0000313" key="2">
    <source>
        <dbReference type="Proteomes" id="UP001151760"/>
    </source>
</evidence>